<dbReference type="EMBL" id="CAJVPQ010001650">
    <property type="protein sequence ID" value="CAG8563286.1"/>
    <property type="molecule type" value="Genomic_DNA"/>
</dbReference>
<evidence type="ECO:0000313" key="1">
    <source>
        <dbReference type="EMBL" id="CAG8563286.1"/>
    </source>
</evidence>
<protein>
    <submittedName>
        <fullName evidence="1">5313_t:CDS:1</fullName>
    </submittedName>
</protein>
<organism evidence="1 2">
    <name type="scientific">Funneliformis caledonium</name>
    <dbReference type="NCBI Taxonomy" id="1117310"/>
    <lineage>
        <taxon>Eukaryota</taxon>
        <taxon>Fungi</taxon>
        <taxon>Fungi incertae sedis</taxon>
        <taxon>Mucoromycota</taxon>
        <taxon>Glomeromycotina</taxon>
        <taxon>Glomeromycetes</taxon>
        <taxon>Glomerales</taxon>
        <taxon>Glomeraceae</taxon>
        <taxon>Funneliformis</taxon>
    </lineage>
</organism>
<dbReference type="AlphaFoldDB" id="A0A9N9FVM4"/>
<keyword evidence="2" id="KW-1185">Reference proteome</keyword>
<gene>
    <name evidence="1" type="ORF">FCALED_LOCUS6717</name>
</gene>
<evidence type="ECO:0000313" key="2">
    <source>
        <dbReference type="Proteomes" id="UP000789570"/>
    </source>
</evidence>
<name>A0A9N9FVM4_9GLOM</name>
<comment type="caution">
    <text evidence="1">The sequence shown here is derived from an EMBL/GenBank/DDBJ whole genome shotgun (WGS) entry which is preliminary data.</text>
</comment>
<proteinExistence type="predicted"/>
<dbReference type="Proteomes" id="UP000789570">
    <property type="component" value="Unassembled WGS sequence"/>
</dbReference>
<reference evidence="1" key="1">
    <citation type="submission" date="2021-06" db="EMBL/GenBank/DDBJ databases">
        <authorList>
            <person name="Kallberg Y."/>
            <person name="Tangrot J."/>
            <person name="Rosling A."/>
        </authorList>
    </citation>
    <scope>NUCLEOTIDE SEQUENCE</scope>
    <source>
        <strain evidence="1">UK204</strain>
    </source>
</reference>
<feature type="non-terminal residue" evidence="1">
    <location>
        <position position="1"/>
    </location>
</feature>
<accession>A0A9N9FVM4</accession>
<sequence length="39" mass="4408">GVAFTVGTFYAHLLGCSRNPYVRFHGSVNILFTLRSDYK</sequence>